<dbReference type="RefSeq" id="WP_093035242.1">
    <property type="nucleotide sequence ID" value="NZ_FNNZ01000019.1"/>
</dbReference>
<reference evidence="2" key="1">
    <citation type="submission" date="2016-10" db="EMBL/GenBank/DDBJ databases">
        <authorList>
            <person name="Varghese N."/>
            <person name="Submissions S."/>
        </authorList>
    </citation>
    <scope>NUCLEOTIDE SEQUENCE [LARGE SCALE GENOMIC DNA]</scope>
    <source>
        <strain evidence="2">DSM 217</strain>
    </source>
</reference>
<evidence type="ECO:0000313" key="2">
    <source>
        <dbReference type="Proteomes" id="UP000198816"/>
    </source>
</evidence>
<evidence type="ECO:0000313" key="1">
    <source>
        <dbReference type="EMBL" id="SDX26763.1"/>
    </source>
</evidence>
<accession>A0A1H3AAV0</accession>
<dbReference type="STRING" id="1058.SAMN05421783_1194"/>
<sequence>MTDTSHQDGVIVAILDRFEKFRLPRALDIKAKVDRGERLDDTDLAHLHAVFEDAEDMKRYVDQRPDVQGFYTRAIALYQEITKKALENEQSA</sequence>
<keyword evidence="2" id="KW-1185">Reference proteome</keyword>
<name>A0A1H3AAV0_THIRO</name>
<organism evidence="1 2">
    <name type="scientific">Thiocapsa roseopersicina</name>
    <dbReference type="NCBI Taxonomy" id="1058"/>
    <lineage>
        <taxon>Bacteria</taxon>
        <taxon>Pseudomonadati</taxon>
        <taxon>Pseudomonadota</taxon>
        <taxon>Gammaproteobacteria</taxon>
        <taxon>Chromatiales</taxon>
        <taxon>Chromatiaceae</taxon>
        <taxon>Thiocapsa</taxon>
    </lineage>
</organism>
<proteinExistence type="predicted"/>
<gene>
    <name evidence="1" type="ORF">SAMN05421783_1194</name>
</gene>
<dbReference type="Proteomes" id="UP000198816">
    <property type="component" value="Unassembled WGS sequence"/>
</dbReference>
<dbReference type="OrthoDB" id="6025396at2"/>
<dbReference type="AlphaFoldDB" id="A0A1H3AAV0"/>
<dbReference type="EMBL" id="FNNZ01000019">
    <property type="protein sequence ID" value="SDX26763.1"/>
    <property type="molecule type" value="Genomic_DNA"/>
</dbReference>
<protein>
    <submittedName>
        <fullName evidence="1">Uncharacterized protein</fullName>
    </submittedName>
</protein>